<name>A0AAJ0U8P1_9GAMM</name>
<dbReference type="Proteomes" id="UP001296776">
    <property type="component" value="Unassembled WGS sequence"/>
</dbReference>
<dbReference type="AlphaFoldDB" id="A0AAJ0U8P1"/>
<dbReference type="InterPro" id="IPR038573">
    <property type="entry name" value="BrnT_sf"/>
</dbReference>
<keyword evidence="2" id="KW-1185">Reference proteome</keyword>
<evidence type="ECO:0000313" key="2">
    <source>
        <dbReference type="Proteomes" id="UP001296776"/>
    </source>
</evidence>
<sequence length="90" mass="10474">MDFEWDETKRQANWRKHGVDFADAVEVFYDDLSCSMPDPDHHAEQRFLITGTDAFGRVLLVVYAQPDHQTIRLISARPATPAERRHYEQG</sequence>
<dbReference type="Gene3D" id="3.10.450.530">
    <property type="entry name" value="Ribonuclease toxin, BrnT, of type II toxin-antitoxin system"/>
    <property type="match status" value="1"/>
</dbReference>
<dbReference type="Pfam" id="PF04365">
    <property type="entry name" value="BrnT_toxin"/>
    <property type="match status" value="1"/>
</dbReference>
<dbReference type="EMBL" id="NRSJ01000075">
    <property type="protein sequence ID" value="MBK1707267.1"/>
    <property type="molecule type" value="Genomic_DNA"/>
</dbReference>
<reference evidence="1" key="1">
    <citation type="submission" date="2017-08" db="EMBL/GenBank/DDBJ databases">
        <authorList>
            <person name="Imhoff J.F."/>
            <person name="Rahn T."/>
            <person name="Kuenzel S."/>
            <person name="Neulinger S.C."/>
        </authorList>
    </citation>
    <scope>NUCLEOTIDE SEQUENCE</scope>
    <source>
        <strain evidence="1">DSM 11080</strain>
    </source>
</reference>
<comment type="caution">
    <text evidence="1">The sequence shown here is derived from an EMBL/GenBank/DDBJ whole genome shotgun (WGS) entry which is preliminary data.</text>
</comment>
<accession>A0AAJ0U8P1</accession>
<evidence type="ECO:0008006" key="3">
    <source>
        <dbReference type="Google" id="ProtNLM"/>
    </source>
</evidence>
<evidence type="ECO:0000313" key="1">
    <source>
        <dbReference type="EMBL" id="MBK1707267.1"/>
    </source>
</evidence>
<dbReference type="InterPro" id="IPR007460">
    <property type="entry name" value="BrnT_toxin"/>
</dbReference>
<gene>
    <name evidence="1" type="ORF">CKO40_22725</name>
</gene>
<organism evidence="1 2">
    <name type="scientific">Halochromatium glycolicum</name>
    <dbReference type="NCBI Taxonomy" id="85075"/>
    <lineage>
        <taxon>Bacteria</taxon>
        <taxon>Pseudomonadati</taxon>
        <taxon>Pseudomonadota</taxon>
        <taxon>Gammaproteobacteria</taxon>
        <taxon>Chromatiales</taxon>
        <taxon>Chromatiaceae</taxon>
        <taxon>Halochromatium</taxon>
    </lineage>
</organism>
<protein>
    <recommendedName>
        <fullName evidence="3">BrnT family toxin</fullName>
    </recommendedName>
</protein>
<proteinExistence type="predicted"/>
<reference evidence="1" key="2">
    <citation type="journal article" date="2020" name="Microorganisms">
        <title>Osmotic Adaptation and Compatible Solute Biosynthesis of Phototrophic Bacteria as Revealed from Genome Analyses.</title>
        <authorList>
            <person name="Imhoff J.F."/>
            <person name="Rahn T."/>
            <person name="Kunzel S."/>
            <person name="Keller A."/>
            <person name="Neulinger S.C."/>
        </authorList>
    </citation>
    <scope>NUCLEOTIDE SEQUENCE</scope>
    <source>
        <strain evidence="1">DSM 11080</strain>
    </source>
</reference>